<dbReference type="Gene3D" id="3.40.190.10">
    <property type="entry name" value="Periplasmic binding protein-like II"/>
    <property type="match status" value="1"/>
</dbReference>
<evidence type="ECO:0000256" key="4">
    <source>
        <dbReference type="ARBA" id="ARBA00023163"/>
    </source>
</evidence>
<sequence length="180" mass="20405">MNLSNKDLNLFVVFDVIYKEKNLTKAGQVLGITQPAVSNALSRLREEFKDQLFVRTSKGMIPTPVAQNMIDDIRQALELIRNSITDSETFNPKTARNTFKISIGDTSEYRLLPELIKQLTQSAPDVDIESYLTPRSETPKELASGNIDFAIDPPIHTDSSLRHQKIYEDEYVLIVSKKHP</sequence>
<dbReference type="Gene3D" id="1.10.10.10">
    <property type="entry name" value="Winged helix-like DNA-binding domain superfamily/Winged helix DNA-binding domain"/>
    <property type="match status" value="1"/>
</dbReference>
<comment type="similarity">
    <text evidence="1">Belongs to the LysR transcriptional regulatory family.</text>
</comment>
<keyword evidence="4" id="KW-0804">Transcription</keyword>
<dbReference type="GO" id="GO:0003677">
    <property type="term" value="F:DNA binding"/>
    <property type="evidence" value="ECO:0007669"/>
    <property type="project" value="UniProtKB-KW"/>
</dbReference>
<keyword evidence="2" id="KW-0805">Transcription regulation</keyword>
<accession>A0A383DRW8</accession>
<dbReference type="InterPro" id="IPR050389">
    <property type="entry name" value="LysR-type_TF"/>
</dbReference>
<evidence type="ECO:0000259" key="5">
    <source>
        <dbReference type="PROSITE" id="PS50931"/>
    </source>
</evidence>
<protein>
    <recommendedName>
        <fullName evidence="5">HTH lysR-type domain-containing protein</fullName>
    </recommendedName>
</protein>
<dbReference type="Pfam" id="PF00126">
    <property type="entry name" value="HTH_1"/>
    <property type="match status" value="1"/>
</dbReference>
<dbReference type="SUPFAM" id="SSF53850">
    <property type="entry name" value="Periplasmic binding protein-like II"/>
    <property type="match status" value="1"/>
</dbReference>
<feature type="non-terminal residue" evidence="6">
    <location>
        <position position="180"/>
    </location>
</feature>
<evidence type="ECO:0000313" key="6">
    <source>
        <dbReference type="EMBL" id="SVE46588.1"/>
    </source>
</evidence>
<dbReference type="InterPro" id="IPR036388">
    <property type="entry name" value="WH-like_DNA-bd_sf"/>
</dbReference>
<gene>
    <name evidence="6" type="ORF">METZ01_LOCUS499442</name>
</gene>
<evidence type="ECO:0000256" key="2">
    <source>
        <dbReference type="ARBA" id="ARBA00023015"/>
    </source>
</evidence>
<name>A0A383DRW8_9ZZZZ</name>
<dbReference type="GO" id="GO:0003700">
    <property type="term" value="F:DNA-binding transcription factor activity"/>
    <property type="evidence" value="ECO:0007669"/>
    <property type="project" value="InterPro"/>
</dbReference>
<evidence type="ECO:0000256" key="3">
    <source>
        <dbReference type="ARBA" id="ARBA00023125"/>
    </source>
</evidence>
<dbReference type="InterPro" id="IPR036390">
    <property type="entry name" value="WH_DNA-bd_sf"/>
</dbReference>
<keyword evidence="3" id="KW-0238">DNA-binding</keyword>
<feature type="domain" description="HTH lysR-type" evidence="5">
    <location>
        <begin position="7"/>
        <end position="63"/>
    </location>
</feature>
<evidence type="ECO:0000256" key="1">
    <source>
        <dbReference type="ARBA" id="ARBA00009437"/>
    </source>
</evidence>
<dbReference type="AlphaFoldDB" id="A0A383DRW8"/>
<dbReference type="PROSITE" id="PS50931">
    <property type="entry name" value="HTH_LYSR"/>
    <property type="match status" value="1"/>
</dbReference>
<dbReference type="PANTHER" id="PTHR30118:SF15">
    <property type="entry name" value="TRANSCRIPTIONAL REGULATORY PROTEIN"/>
    <property type="match status" value="1"/>
</dbReference>
<reference evidence="6" key="1">
    <citation type="submission" date="2018-05" db="EMBL/GenBank/DDBJ databases">
        <authorList>
            <person name="Lanie J.A."/>
            <person name="Ng W.-L."/>
            <person name="Kazmierczak K.M."/>
            <person name="Andrzejewski T.M."/>
            <person name="Davidsen T.M."/>
            <person name="Wayne K.J."/>
            <person name="Tettelin H."/>
            <person name="Glass J.I."/>
            <person name="Rusch D."/>
            <person name="Podicherti R."/>
            <person name="Tsui H.-C.T."/>
            <person name="Winkler M.E."/>
        </authorList>
    </citation>
    <scope>NUCLEOTIDE SEQUENCE</scope>
</reference>
<organism evidence="6">
    <name type="scientific">marine metagenome</name>
    <dbReference type="NCBI Taxonomy" id="408172"/>
    <lineage>
        <taxon>unclassified sequences</taxon>
        <taxon>metagenomes</taxon>
        <taxon>ecological metagenomes</taxon>
    </lineage>
</organism>
<proteinExistence type="inferred from homology"/>
<dbReference type="SUPFAM" id="SSF46785">
    <property type="entry name" value="Winged helix' DNA-binding domain"/>
    <property type="match status" value="1"/>
</dbReference>
<dbReference type="EMBL" id="UINC01219217">
    <property type="protein sequence ID" value="SVE46588.1"/>
    <property type="molecule type" value="Genomic_DNA"/>
</dbReference>
<dbReference type="Pfam" id="PF03466">
    <property type="entry name" value="LysR_substrate"/>
    <property type="match status" value="1"/>
</dbReference>
<dbReference type="PANTHER" id="PTHR30118">
    <property type="entry name" value="HTH-TYPE TRANSCRIPTIONAL REGULATOR LEUO-RELATED"/>
    <property type="match status" value="1"/>
</dbReference>
<dbReference type="PRINTS" id="PR00039">
    <property type="entry name" value="HTHLYSR"/>
</dbReference>
<dbReference type="InterPro" id="IPR005119">
    <property type="entry name" value="LysR_subst-bd"/>
</dbReference>
<dbReference type="InterPro" id="IPR000847">
    <property type="entry name" value="LysR_HTH_N"/>
</dbReference>